<protein>
    <submittedName>
        <fullName evidence="2">Uncharacterized protein</fullName>
    </submittedName>
</protein>
<proteinExistence type="predicted"/>
<accession>A0A9Q3DCW5</accession>
<name>A0A9Q3DCW5_9BASI</name>
<evidence type="ECO:0000313" key="3">
    <source>
        <dbReference type="Proteomes" id="UP000765509"/>
    </source>
</evidence>
<evidence type="ECO:0000313" key="2">
    <source>
        <dbReference type="EMBL" id="MBW0501616.1"/>
    </source>
</evidence>
<organism evidence="2 3">
    <name type="scientific">Austropuccinia psidii MF-1</name>
    <dbReference type="NCBI Taxonomy" id="1389203"/>
    <lineage>
        <taxon>Eukaryota</taxon>
        <taxon>Fungi</taxon>
        <taxon>Dikarya</taxon>
        <taxon>Basidiomycota</taxon>
        <taxon>Pucciniomycotina</taxon>
        <taxon>Pucciniomycetes</taxon>
        <taxon>Pucciniales</taxon>
        <taxon>Sphaerophragmiaceae</taxon>
        <taxon>Austropuccinia</taxon>
    </lineage>
</organism>
<dbReference type="AlphaFoldDB" id="A0A9Q3DCW5"/>
<dbReference type="OrthoDB" id="2157866at2759"/>
<evidence type="ECO:0000256" key="1">
    <source>
        <dbReference type="SAM" id="MobiDB-lite"/>
    </source>
</evidence>
<dbReference type="Proteomes" id="UP000765509">
    <property type="component" value="Unassembled WGS sequence"/>
</dbReference>
<keyword evidence="3" id="KW-1185">Reference proteome</keyword>
<gene>
    <name evidence="2" type="ORF">O181_041331</name>
</gene>
<dbReference type="EMBL" id="AVOT02016423">
    <property type="protein sequence ID" value="MBW0501616.1"/>
    <property type="molecule type" value="Genomic_DNA"/>
</dbReference>
<comment type="caution">
    <text evidence="2">The sequence shown here is derived from an EMBL/GenBank/DDBJ whole genome shotgun (WGS) entry which is preliminary data.</text>
</comment>
<feature type="region of interest" description="Disordered" evidence="1">
    <location>
        <begin position="35"/>
        <end position="64"/>
    </location>
</feature>
<sequence>MNNKKFNLASHWEGIGPLCQKICIKRDTLQRSYGNHKRMESQQAVQTHGGEASQDKGKSSHYPSYRRMIEPDRAYSNSFRLTRSRPTQLSSGFTPFRKEQISGQGSPFFTIQAILQEKTRIQREKQYFFQTLVERVRPNAPEAVGIGERSTQEPEVFVNTSRISIPINRNNIPTQNEHNVVTPESNLTSDQLWLKMSQFPV</sequence>
<reference evidence="2" key="1">
    <citation type="submission" date="2021-03" db="EMBL/GenBank/DDBJ databases">
        <title>Draft genome sequence of rust myrtle Austropuccinia psidii MF-1, a brazilian biotype.</title>
        <authorList>
            <person name="Quecine M.C."/>
            <person name="Pachon D.M.R."/>
            <person name="Bonatelli M.L."/>
            <person name="Correr F.H."/>
            <person name="Franceschini L.M."/>
            <person name="Leite T.F."/>
            <person name="Margarido G.R.A."/>
            <person name="Almeida C.A."/>
            <person name="Ferrarezi J.A."/>
            <person name="Labate C.A."/>
        </authorList>
    </citation>
    <scope>NUCLEOTIDE SEQUENCE</scope>
    <source>
        <strain evidence="2">MF-1</strain>
    </source>
</reference>